<dbReference type="Proteomes" id="UP001057402">
    <property type="component" value="Chromosome 10"/>
</dbReference>
<proteinExistence type="predicted"/>
<keyword evidence="2" id="KW-1185">Reference proteome</keyword>
<accession>A0ACB9M6M9</accession>
<evidence type="ECO:0000313" key="2">
    <source>
        <dbReference type="Proteomes" id="UP001057402"/>
    </source>
</evidence>
<organism evidence="1 2">
    <name type="scientific">Melastoma candidum</name>
    <dbReference type="NCBI Taxonomy" id="119954"/>
    <lineage>
        <taxon>Eukaryota</taxon>
        <taxon>Viridiplantae</taxon>
        <taxon>Streptophyta</taxon>
        <taxon>Embryophyta</taxon>
        <taxon>Tracheophyta</taxon>
        <taxon>Spermatophyta</taxon>
        <taxon>Magnoliopsida</taxon>
        <taxon>eudicotyledons</taxon>
        <taxon>Gunneridae</taxon>
        <taxon>Pentapetalae</taxon>
        <taxon>rosids</taxon>
        <taxon>malvids</taxon>
        <taxon>Myrtales</taxon>
        <taxon>Melastomataceae</taxon>
        <taxon>Melastomatoideae</taxon>
        <taxon>Melastomateae</taxon>
        <taxon>Melastoma</taxon>
    </lineage>
</organism>
<name>A0ACB9M6M9_9MYRT</name>
<dbReference type="EMBL" id="CM042889">
    <property type="protein sequence ID" value="KAI4319688.1"/>
    <property type="molecule type" value="Genomic_DNA"/>
</dbReference>
<evidence type="ECO:0000313" key="1">
    <source>
        <dbReference type="EMBL" id="KAI4319688.1"/>
    </source>
</evidence>
<gene>
    <name evidence="1" type="ORF">MLD38_033259</name>
</gene>
<reference evidence="2" key="1">
    <citation type="journal article" date="2023" name="Front. Plant Sci.">
        <title>Chromosomal-level genome assembly of Melastoma candidum provides insights into trichome evolution.</title>
        <authorList>
            <person name="Zhong Y."/>
            <person name="Wu W."/>
            <person name="Sun C."/>
            <person name="Zou P."/>
            <person name="Liu Y."/>
            <person name="Dai S."/>
            <person name="Zhou R."/>
        </authorList>
    </citation>
    <scope>NUCLEOTIDE SEQUENCE [LARGE SCALE GENOMIC DNA]</scope>
</reference>
<protein>
    <submittedName>
        <fullName evidence="1">Uncharacterized protein</fullName>
    </submittedName>
</protein>
<sequence>MEIFKICEKEAKTKAFSKEGLGQQPKTDPKEKAKSETRDWINNVVGELETQINIFEAEMEGLSVKKGKTRPPRLTHLETSITRHEAHIMKLELILRLLDNDESSPEQPCRLLLAPSSYQQVTSVPEPAEESSPRYANANLLSEASGVPTASSIVPGPTSVLGVPESTAVATSPSTVVSSVSVFLAVDHLLLSVLLPCQAGESRKAAARKNPSIALSDTSDEEADDTGSDDAYDISTEKPPAKAGRKPRAAAAVSKKRGPAKKANAKQMALNDMLKLAESTGISPEKKVGRLPWTRRANSVLQTQRSSDTTTLR</sequence>
<comment type="caution">
    <text evidence="1">The sequence shown here is derived from an EMBL/GenBank/DDBJ whole genome shotgun (WGS) entry which is preliminary data.</text>
</comment>